<dbReference type="EMBL" id="MU275850">
    <property type="protein sequence ID" value="KAI0051706.1"/>
    <property type="molecule type" value="Genomic_DNA"/>
</dbReference>
<evidence type="ECO:0000313" key="1">
    <source>
        <dbReference type="EMBL" id="KAI0051706.1"/>
    </source>
</evidence>
<keyword evidence="2" id="KW-1185">Reference proteome</keyword>
<name>A0ACB8S708_9AGAM</name>
<reference evidence="1" key="1">
    <citation type="submission" date="2021-02" db="EMBL/GenBank/DDBJ databases">
        <authorList>
            <consortium name="DOE Joint Genome Institute"/>
            <person name="Ahrendt S."/>
            <person name="Looney B.P."/>
            <person name="Miyauchi S."/>
            <person name="Morin E."/>
            <person name="Drula E."/>
            <person name="Courty P.E."/>
            <person name="Chicoki N."/>
            <person name="Fauchery L."/>
            <person name="Kohler A."/>
            <person name="Kuo A."/>
            <person name="Labutti K."/>
            <person name="Pangilinan J."/>
            <person name="Lipzen A."/>
            <person name="Riley R."/>
            <person name="Andreopoulos W."/>
            <person name="He G."/>
            <person name="Johnson J."/>
            <person name="Barry K.W."/>
            <person name="Grigoriev I.V."/>
            <person name="Nagy L."/>
            <person name="Hibbett D."/>
            <person name="Henrissat B."/>
            <person name="Matheny P.B."/>
            <person name="Labbe J."/>
            <person name="Martin F."/>
        </authorList>
    </citation>
    <scope>NUCLEOTIDE SEQUENCE</scope>
    <source>
        <strain evidence="1">FP105234-sp</strain>
    </source>
</reference>
<comment type="caution">
    <text evidence="1">The sequence shown here is derived from an EMBL/GenBank/DDBJ whole genome shotgun (WGS) entry which is preliminary data.</text>
</comment>
<dbReference type="Proteomes" id="UP000814033">
    <property type="component" value="Unassembled WGS sequence"/>
</dbReference>
<accession>A0ACB8S708</accession>
<evidence type="ECO:0000313" key="2">
    <source>
        <dbReference type="Proteomes" id="UP000814033"/>
    </source>
</evidence>
<sequence length="307" mass="32064">MTVIPRIVAAIAVLASVVPYVAATSSQSCKSTEFFYETKSCCVPKTAPSSPPAPPSGKSCPSSNSANWYWSNDKDCCLPTSAPPAGNPAPTCKSGHSWNEGSSCCEAPQPPASTPSGPSSCQSSEFWFDSKKCCLPHGGVPNPPSPPSGSECPPSGWYWGKSQGCCVPHHPLPPSPPPPQCPSGWEWVGGVFQCQPIPPSHPQPPPSKPSGVHYKKRANTHRASNLCPRNLTACPISNANGLTADYECLDTKEELTSCGGCSSAGTGQDCTAIRGSWNVGCQAGTCAVFSCMSGFKLSLDRNSCIQL</sequence>
<reference evidence="1" key="2">
    <citation type="journal article" date="2022" name="New Phytol.">
        <title>Evolutionary transition to the ectomycorrhizal habit in the genomes of a hyperdiverse lineage of mushroom-forming fungi.</title>
        <authorList>
            <person name="Looney B."/>
            <person name="Miyauchi S."/>
            <person name="Morin E."/>
            <person name="Drula E."/>
            <person name="Courty P.E."/>
            <person name="Kohler A."/>
            <person name="Kuo A."/>
            <person name="LaButti K."/>
            <person name="Pangilinan J."/>
            <person name="Lipzen A."/>
            <person name="Riley R."/>
            <person name="Andreopoulos W."/>
            <person name="He G."/>
            <person name="Johnson J."/>
            <person name="Nolan M."/>
            <person name="Tritt A."/>
            <person name="Barry K.W."/>
            <person name="Grigoriev I.V."/>
            <person name="Nagy L.G."/>
            <person name="Hibbett D."/>
            <person name="Henrissat B."/>
            <person name="Matheny P.B."/>
            <person name="Labbe J."/>
            <person name="Martin F.M."/>
        </authorList>
    </citation>
    <scope>NUCLEOTIDE SEQUENCE</scope>
    <source>
        <strain evidence="1">FP105234-sp</strain>
    </source>
</reference>
<protein>
    <submittedName>
        <fullName evidence="1">Uncharacterized protein</fullName>
    </submittedName>
</protein>
<organism evidence="1 2">
    <name type="scientific">Auriscalpium vulgare</name>
    <dbReference type="NCBI Taxonomy" id="40419"/>
    <lineage>
        <taxon>Eukaryota</taxon>
        <taxon>Fungi</taxon>
        <taxon>Dikarya</taxon>
        <taxon>Basidiomycota</taxon>
        <taxon>Agaricomycotina</taxon>
        <taxon>Agaricomycetes</taxon>
        <taxon>Russulales</taxon>
        <taxon>Auriscalpiaceae</taxon>
        <taxon>Auriscalpium</taxon>
    </lineage>
</organism>
<gene>
    <name evidence="1" type="ORF">FA95DRAFT_1534038</name>
</gene>
<proteinExistence type="predicted"/>